<comment type="caution">
    <text evidence="2">The sequence shown here is derived from an EMBL/GenBank/DDBJ whole genome shotgun (WGS) entry which is preliminary data.</text>
</comment>
<feature type="region of interest" description="Disordered" evidence="1">
    <location>
        <begin position="1"/>
        <end position="25"/>
    </location>
</feature>
<gene>
    <name evidence="2" type="ORF">EPI10_030836</name>
</gene>
<name>A0A5B6WZN9_9ROSI</name>
<reference evidence="3" key="1">
    <citation type="journal article" date="2019" name="Plant Biotechnol. J.">
        <title>Genome sequencing of the Australian wild diploid species Gossypium australe highlights disease resistance and delayed gland morphogenesis.</title>
        <authorList>
            <person name="Cai Y."/>
            <person name="Cai X."/>
            <person name="Wang Q."/>
            <person name="Wang P."/>
            <person name="Zhang Y."/>
            <person name="Cai C."/>
            <person name="Xu Y."/>
            <person name="Wang K."/>
            <person name="Zhou Z."/>
            <person name="Wang C."/>
            <person name="Geng S."/>
            <person name="Li B."/>
            <person name="Dong Q."/>
            <person name="Hou Y."/>
            <person name="Wang H."/>
            <person name="Ai P."/>
            <person name="Liu Z."/>
            <person name="Yi F."/>
            <person name="Sun M."/>
            <person name="An G."/>
            <person name="Cheng J."/>
            <person name="Zhang Y."/>
            <person name="Shi Q."/>
            <person name="Xie Y."/>
            <person name="Shi X."/>
            <person name="Chang Y."/>
            <person name="Huang F."/>
            <person name="Chen Y."/>
            <person name="Hong S."/>
            <person name="Mi L."/>
            <person name="Sun Q."/>
            <person name="Zhang L."/>
            <person name="Zhou B."/>
            <person name="Peng R."/>
            <person name="Zhang X."/>
            <person name="Liu F."/>
        </authorList>
    </citation>
    <scope>NUCLEOTIDE SEQUENCE [LARGE SCALE GENOMIC DNA]</scope>
    <source>
        <strain evidence="3">cv. PA1801</strain>
    </source>
</reference>
<dbReference type="Proteomes" id="UP000325315">
    <property type="component" value="Unassembled WGS sequence"/>
</dbReference>
<evidence type="ECO:0000313" key="2">
    <source>
        <dbReference type="EMBL" id="KAA3486978.1"/>
    </source>
</evidence>
<keyword evidence="3" id="KW-1185">Reference proteome</keyword>
<accession>A0A5B6WZN9</accession>
<evidence type="ECO:0000256" key="1">
    <source>
        <dbReference type="SAM" id="MobiDB-lite"/>
    </source>
</evidence>
<dbReference type="Pfam" id="PF08284">
    <property type="entry name" value="RVP_2"/>
    <property type="match status" value="1"/>
</dbReference>
<protein>
    <submittedName>
        <fullName evidence="2">Uncharacterized protein</fullName>
    </submittedName>
</protein>
<sequence length="59" mass="6528">MKESSGCYSVPSGFSGKDRTKQSNVRPSVISVPVLGYDFPANLMLLPFNEFDVILGMDW</sequence>
<dbReference type="AlphaFoldDB" id="A0A5B6WZN9"/>
<evidence type="ECO:0000313" key="3">
    <source>
        <dbReference type="Proteomes" id="UP000325315"/>
    </source>
</evidence>
<proteinExistence type="predicted"/>
<organism evidence="2 3">
    <name type="scientific">Gossypium australe</name>
    <dbReference type="NCBI Taxonomy" id="47621"/>
    <lineage>
        <taxon>Eukaryota</taxon>
        <taxon>Viridiplantae</taxon>
        <taxon>Streptophyta</taxon>
        <taxon>Embryophyta</taxon>
        <taxon>Tracheophyta</taxon>
        <taxon>Spermatophyta</taxon>
        <taxon>Magnoliopsida</taxon>
        <taxon>eudicotyledons</taxon>
        <taxon>Gunneridae</taxon>
        <taxon>Pentapetalae</taxon>
        <taxon>rosids</taxon>
        <taxon>malvids</taxon>
        <taxon>Malvales</taxon>
        <taxon>Malvaceae</taxon>
        <taxon>Malvoideae</taxon>
        <taxon>Gossypium</taxon>
    </lineage>
</organism>
<dbReference type="EMBL" id="SMMG02000001">
    <property type="protein sequence ID" value="KAA3486978.1"/>
    <property type="molecule type" value="Genomic_DNA"/>
</dbReference>